<comment type="caution">
    <text evidence="1">The sequence shown here is derived from an EMBL/GenBank/DDBJ whole genome shotgun (WGS) entry which is preliminary data.</text>
</comment>
<feature type="non-terminal residue" evidence="1">
    <location>
        <position position="1"/>
    </location>
</feature>
<name>A0AAV5UPP3_9BILA</name>
<evidence type="ECO:0000313" key="2">
    <source>
        <dbReference type="Proteomes" id="UP001432322"/>
    </source>
</evidence>
<keyword evidence="2" id="KW-1185">Reference proteome</keyword>
<dbReference type="Proteomes" id="UP001432322">
    <property type="component" value="Unassembled WGS sequence"/>
</dbReference>
<protein>
    <submittedName>
        <fullName evidence="1">Uncharacterized protein</fullName>
    </submittedName>
</protein>
<dbReference type="EMBL" id="BTSY01000001">
    <property type="protein sequence ID" value="GMT09061.1"/>
    <property type="molecule type" value="Genomic_DNA"/>
</dbReference>
<proteinExistence type="predicted"/>
<reference evidence="1" key="1">
    <citation type="submission" date="2023-10" db="EMBL/GenBank/DDBJ databases">
        <title>Genome assembly of Pristionchus species.</title>
        <authorList>
            <person name="Yoshida K."/>
            <person name="Sommer R.J."/>
        </authorList>
    </citation>
    <scope>NUCLEOTIDE SEQUENCE</scope>
    <source>
        <strain evidence="1">RS5133</strain>
    </source>
</reference>
<feature type="non-terminal residue" evidence="1">
    <location>
        <position position="181"/>
    </location>
</feature>
<gene>
    <name evidence="1" type="ORF">PFISCL1PPCAC_358</name>
</gene>
<accession>A0AAV5UPP3</accession>
<evidence type="ECO:0000313" key="1">
    <source>
        <dbReference type="EMBL" id="GMT09061.1"/>
    </source>
</evidence>
<dbReference type="AlphaFoldDB" id="A0AAV5UPP3"/>
<sequence>DFEAMKRKNMGMLMDVWFGNFLLELQVREYALMPDRIADRTFWLVSFLFAAREVNKESELMDYFRKTMSTDTTWEEQPAGGLRHYLIFALCSVRHAFAADQYTTVKGMMAIIHDRDPATRIALFTPTDILWAFRGATDEPANIPNALKLYKKYALKNVDEFVQPLLDKFAATPEKETQMKR</sequence>
<organism evidence="1 2">
    <name type="scientific">Pristionchus fissidentatus</name>
    <dbReference type="NCBI Taxonomy" id="1538716"/>
    <lineage>
        <taxon>Eukaryota</taxon>
        <taxon>Metazoa</taxon>
        <taxon>Ecdysozoa</taxon>
        <taxon>Nematoda</taxon>
        <taxon>Chromadorea</taxon>
        <taxon>Rhabditida</taxon>
        <taxon>Rhabditina</taxon>
        <taxon>Diplogasteromorpha</taxon>
        <taxon>Diplogasteroidea</taxon>
        <taxon>Neodiplogasteridae</taxon>
        <taxon>Pristionchus</taxon>
    </lineage>
</organism>